<comment type="caution">
    <text evidence="2">The sequence shown here is derived from an EMBL/GenBank/DDBJ whole genome shotgun (WGS) entry which is preliminary data.</text>
</comment>
<keyword evidence="3" id="KW-1185">Reference proteome</keyword>
<feature type="transmembrane region" description="Helical" evidence="1">
    <location>
        <begin position="249"/>
        <end position="271"/>
    </location>
</feature>
<dbReference type="AlphaFoldDB" id="A0AA39V2J0"/>
<gene>
    <name evidence="2" type="ORF">JMJ35_004509</name>
</gene>
<dbReference type="InterPro" id="IPR040632">
    <property type="entry name" value="Sulfotransfer_4"/>
</dbReference>
<dbReference type="Proteomes" id="UP001166286">
    <property type="component" value="Unassembled WGS sequence"/>
</dbReference>
<dbReference type="Gene3D" id="3.40.50.300">
    <property type="entry name" value="P-loop containing nucleotide triphosphate hydrolases"/>
    <property type="match status" value="1"/>
</dbReference>
<keyword evidence="1" id="KW-0472">Membrane</keyword>
<protein>
    <recommendedName>
        <fullName evidence="4">NAD dependent epimerase/dehydratase</fullName>
    </recommendedName>
</protein>
<dbReference type="Pfam" id="PF17784">
    <property type="entry name" value="Sulfotransfer_4"/>
    <property type="match status" value="1"/>
</dbReference>
<proteinExistence type="predicted"/>
<dbReference type="PANTHER" id="PTHR36978:SF4">
    <property type="entry name" value="P-LOOP CONTAINING NUCLEOSIDE TRIPHOSPHATE HYDROLASE PROTEIN"/>
    <property type="match status" value="1"/>
</dbReference>
<dbReference type="SUPFAM" id="SSF52540">
    <property type="entry name" value="P-loop containing nucleoside triphosphate hydrolases"/>
    <property type="match status" value="1"/>
</dbReference>
<name>A0AA39V2J0_9LECA</name>
<organism evidence="2 3">
    <name type="scientific">Cladonia borealis</name>
    <dbReference type="NCBI Taxonomy" id="184061"/>
    <lineage>
        <taxon>Eukaryota</taxon>
        <taxon>Fungi</taxon>
        <taxon>Dikarya</taxon>
        <taxon>Ascomycota</taxon>
        <taxon>Pezizomycotina</taxon>
        <taxon>Lecanoromycetes</taxon>
        <taxon>OSLEUM clade</taxon>
        <taxon>Lecanoromycetidae</taxon>
        <taxon>Lecanorales</taxon>
        <taxon>Lecanorineae</taxon>
        <taxon>Cladoniaceae</taxon>
        <taxon>Cladonia</taxon>
    </lineage>
</organism>
<evidence type="ECO:0000256" key="1">
    <source>
        <dbReference type="SAM" id="Phobius"/>
    </source>
</evidence>
<evidence type="ECO:0000313" key="3">
    <source>
        <dbReference type="Proteomes" id="UP001166286"/>
    </source>
</evidence>
<dbReference type="PANTHER" id="PTHR36978">
    <property type="entry name" value="P-LOOP CONTAINING NUCLEOTIDE TRIPHOSPHATE HYDROLASE"/>
    <property type="match status" value="1"/>
</dbReference>
<sequence>MGRKQFADLLVPIKDEDPHLRQRTTPMKVLVLGYPRTGTSSMQKALEQLGFGPCYHMRTTMNEYPRDCTMWMEAFQAKYDGVGEFGKEQWDQLLGSYSSVCDLPAIAFGPELMDAYPDAKIILTNRSVDSWHISCSKTLLQARKYWLHGVLQHFDWITGLVHRLRRKYWQCLFDDDFESNGKAAMRAHYARIRDHAQKTGRPVLEFNLGDEWGVLCGFLEVGAPNHPYPRENEGDDWILKMRERARIRAMAATFRFVSVGFPIAMLAFGAWSMAAHFPVSSIFWA</sequence>
<dbReference type="EMBL" id="JAFEKC020000008">
    <property type="protein sequence ID" value="KAK0513523.1"/>
    <property type="molecule type" value="Genomic_DNA"/>
</dbReference>
<accession>A0AA39V2J0</accession>
<evidence type="ECO:0000313" key="2">
    <source>
        <dbReference type="EMBL" id="KAK0513523.1"/>
    </source>
</evidence>
<keyword evidence="1" id="KW-0812">Transmembrane</keyword>
<reference evidence="2" key="1">
    <citation type="submission" date="2023-03" db="EMBL/GenBank/DDBJ databases">
        <title>Complete genome of Cladonia borealis.</title>
        <authorList>
            <person name="Park H."/>
        </authorList>
    </citation>
    <scope>NUCLEOTIDE SEQUENCE</scope>
    <source>
        <strain evidence="2">ANT050790</strain>
    </source>
</reference>
<evidence type="ECO:0008006" key="4">
    <source>
        <dbReference type="Google" id="ProtNLM"/>
    </source>
</evidence>
<keyword evidence="1" id="KW-1133">Transmembrane helix</keyword>
<dbReference type="InterPro" id="IPR027417">
    <property type="entry name" value="P-loop_NTPase"/>
</dbReference>